<proteinExistence type="predicted"/>
<dbReference type="EMBL" id="SMAO01000004">
    <property type="protein sequence ID" value="TCT21558.1"/>
    <property type="molecule type" value="Genomic_DNA"/>
</dbReference>
<evidence type="ECO:0000313" key="1">
    <source>
        <dbReference type="EMBL" id="TCT21558.1"/>
    </source>
</evidence>
<accession>A0A4R3MY29</accession>
<evidence type="ECO:0000313" key="2">
    <source>
        <dbReference type="Proteomes" id="UP000295717"/>
    </source>
</evidence>
<comment type="caution">
    <text evidence="1">The sequence shown here is derived from an EMBL/GenBank/DDBJ whole genome shotgun (WGS) entry which is preliminary data.</text>
</comment>
<keyword evidence="2" id="KW-1185">Reference proteome</keyword>
<reference evidence="1 2" key="1">
    <citation type="submission" date="2019-03" db="EMBL/GenBank/DDBJ databases">
        <title>Genomic Encyclopedia of Type Strains, Phase IV (KMG-IV): sequencing the most valuable type-strain genomes for metagenomic binning, comparative biology and taxonomic classification.</title>
        <authorList>
            <person name="Goeker M."/>
        </authorList>
    </citation>
    <scope>NUCLEOTIDE SEQUENCE [LARGE SCALE GENOMIC DNA]</scope>
    <source>
        <strain evidence="1 2">DSM 13587</strain>
    </source>
</reference>
<protein>
    <submittedName>
        <fullName evidence="1">Uncharacterized protein</fullName>
    </submittedName>
</protein>
<name>A0A4R3MY29_9GAMM</name>
<dbReference type="AlphaFoldDB" id="A0A4R3MY29"/>
<sequence length="133" mass="14041">MVILKKGIDIQERSARQRLDSLPKRLLLAVMLSSLLTACATGSDIEISAPQDCARQGGTIQPVCLSQESLCVIPYPDAGLPCRDSDDCAGACLAQTAVNQGEPAVGECERTNAPCGCRTYIEDGRVADAICVD</sequence>
<organism evidence="1 2">
    <name type="scientific">Thiobaca trueperi</name>
    <dbReference type="NCBI Taxonomy" id="127458"/>
    <lineage>
        <taxon>Bacteria</taxon>
        <taxon>Pseudomonadati</taxon>
        <taxon>Pseudomonadota</taxon>
        <taxon>Gammaproteobacteria</taxon>
        <taxon>Chromatiales</taxon>
        <taxon>Chromatiaceae</taxon>
        <taxon>Thiobaca</taxon>
    </lineage>
</organism>
<dbReference type="Proteomes" id="UP000295717">
    <property type="component" value="Unassembled WGS sequence"/>
</dbReference>
<gene>
    <name evidence="1" type="ORF">EDC35_104418</name>
</gene>